<proteinExistence type="predicted"/>
<reference evidence="3 4" key="1">
    <citation type="journal article" date="2020" name="Nature">
        <title>Six reference-quality genomes reveal evolution of bat adaptations.</title>
        <authorList>
            <person name="Jebb D."/>
            <person name="Huang Z."/>
            <person name="Pippel M."/>
            <person name="Hughes G.M."/>
            <person name="Lavrichenko K."/>
            <person name="Devanna P."/>
            <person name="Winkler S."/>
            <person name="Jermiin L.S."/>
            <person name="Skirmuntt E.C."/>
            <person name="Katzourakis A."/>
            <person name="Burkitt-Gray L."/>
            <person name="Ray D.A."/>
            <person name="Sullivan K.A.M."/>
            <person name="Roscito J.G."/>
            <person name="Kirilenko B.M."/>
            <person name="Davalos L.M."/>
            <person name="Corthals A.P."/>
            <person name="Power M.L."/>
            <person name="Jones G."/>
            <person name="Ransome R.D."/>
            <person name="Dechmann D.K.N."/>
            <person name="Locatelli A.G."/>
            <person name="Puechmaille S.J."/>
            <person name="Fedrigo O."/>
            <person name="Jarvis E.D."/>
            <person name="Hiller M."/>
            <person name="Vernes S.C."/>
            <person name="Myers E.W."/>
            <person name="Teeling E.C."/>
        </authorList>
    </citation>
    <scope>NUCLEOTIDE SEQUENCE [LARGE SCALE GENOMIC DNA]</scope>
    <source>
        <strain evidence="3">MRhiFer1</strain>
        <tissue evidence="3">Lung</tissue>
    </source>
</reference>
<evidence type="ECO:0000259" key="2">
    <source>
        <dbReference type="Pfam" id="PF16769"/>
    </source>
</evidence>
<gene>
    <name evidence="3" type="ORF">mRhiFer1_010808</name>
</gene>
<evidence type="ECO:0000256" key="1">
    <source>
        <dbReference type="SAM" id="MobiDB-lite"/>
    </source>
</evidence>
<dbReference type="InterPro" id="IPR031907">
    <property type="entry name" value="MCM3AP_GANP"/>
</dbReference>
<evidence type="ECO:0000313" key="4">
    <source>
        <dbReference type="Proteomes" id="UP000585614"/>
    </source>
</evidence>
<accession>A0A7J8AFU9</accession>
<dbReference type="Proteomes" id="UP000585614">
    <property type="component" value="Unassembled WGS sequence"/>
</dbReference>
<sequence>MARYAYIFLKKHLKNYDVPLSWEQARMQTQKELQLSQECLGMKPSHPAGKFSTPSSLHGHHRGKRSGERGPEGQGPSTEQLMCGASAQELLAQRLSSRLLLEREDSKRFDRQLQQCLSEDTSVRADAPSLPLYLPQTLLSIMPQTLTPVRKTAAAPILQNERRRDQVQLSEATGTSLSERLRHLERLIQTSREEEVASELHLSVLLDMVDL</sequence>
<dbReference type="AlphaFoldDB" id="A0A7J8AFU9"/>
<dbReference type="EMBL" id="JACAGC010000002">
    <property type="protein sequence ID" value="KAF6385115.1"/>
    <property type="molecule type" value="Genomic_DNA"/>
</dbReference>
<evidence type="ECO:0000313" key="3">
    <source>
        <dbReference type="EMBL" id="KAF6385115.1"/>
    </source>
</evidence>
<protein>
    <submittedName>
        <fullName evidence="3">Minichromosome maintenance complex component 3 associated protein</fullName>
    </submittedName>
</protein>
<feature type="domain" description="Germinal-centre associated nuclear protein MCM3AP" evidence="2">
    <location>
        <begin position="8"/>
        <end position="207"/>
    </location>
</feature>
<name>A0A7J8AFU9_RHIFE</name>
<feature type="region of interest" description="Disordered" evidence="1">
    <location>
        <begin position="41"/>
        <end position="79"/>
    </location>
</feature>
<dbReference type="Pfam" id="PF16769">
    <property type="entry name" value="MCM3AP_GANP"/>
    <property type="match status" value="1"/>
</dbReference>
<comment type="caution">
    <text evidence="3">The sequence shown here is derived from an EMBL/GenBank/DDBJ whole genome shotgun (WGS) entry which is preliminary data.</text>
</comment>
<organism evidence="3 4">
    <name type="scientific">Rhinolophus ferrumequinum</name>
    <name type="common">Greater horseshoe bat</name>
    <dbReference type="NCBI Taxonomy" id="59479"/>
    <lineage>
        <taxon>Eukaryota</taxon>
        <taxon>Metazoa</taxon>
        <taxon>Chordata</taxon>
        <taxon>Craniata</taxon>
        <taxon>Vertebrata</taxon>
        <taxon>Euteleostomi</taxon>
        <taxon>Mammalia</taxon>
        <taxon>Eutheria</taxon>
        <taxon>Laurasiatheria</taxon>
        <taxon>Chiroptera</taxon>
        <taxon>Yinpterochiroptera</taxon>
        <taxon>Rhinolophoidea</taxon>
        <taxon>Rhinolophidae</taxon>
        <taxon>Rhinolophinae</taxon>
        <taxon>Rhinolophus</taxon>
    </lineage>
</organism>